<sequence>MELQDPREKAKSETRDWLNNVDANLGSPGLRRSSPHASHDPHCDRPDSSPHIPSPSPQPSIFYLDIDFG</sequence>
<name>A0AAE1IMA2_9FABA</name>
<dbReference type="AlphaFoldDB" id="A0AAE1IMA2"/>
<accession>A0AAE1IMA2</accession>
<comment type="caution">
    <text evidence="2">The sequence shown here is derived from an EMBL/GenBank/DDBJ whole genome shotgun (WGS) entry which is preliminary data.</text>
</comment>
<proteinExistence type="predicted"/>
<protein>
    <submittedName>
        <fullName evidence="2">Uncharacterized protein</fullName>
    </submittedName>
</protein>
<gene>
    <name evidence="2" type="ORF">QN277_010732</name>
</gene>
<reference evidence="2" key="1">
    <citation type="submission" date="2023-10" db="EMBL/GenBank/DDBJ databases">
        <title>Chromosome-level genome of the transformable northern wattle, Acacia crassicarpa.</title>
        <authorList>
            <person name="Massaro I."/>
            <person name="Sinha N.R."/>
            <person name="Poethig S."/>
            <person name="Leichty A.R."/>
        </authorList>
    </citation>
    <scope>NUCLEOTIDE SEQUENCE</scope>
    <source>
        <strain evidence="2">Acra3RX</strain>
        <tissue evidence="2">Leaf</tissue>
    </source>
</reference>
<evidence type="ECO:0000256" key="1">
    <source>
        <dbReference type="SAM" id="MobiDB-lite"/>
    </source>
</evidence>
<feature type="compositionally biased region" description="Basic and acidic residues" evidence="1">
    <location>
        <begin position="37"/>
        <end position="48"/>
    </location>
</feature>
<dbReference type="EMBL" id="JAWXYG010000016">
    <property type="protein sequence ID" value="KAK4253422.1"/>
    <property type="molecule type" value="Genomic_DNA"/>
</dbReference>
<evidence type="ECO:0000313" key="2">
    <source>
        <dbReference type="EMBL" id="KAK4253422.1"/>
    </source>
</evidence>
<feature type="region of interest" description="Disordered" evidence="1">
    <location>
        <begin position="1"/>
        <end position="61"/>
    </location>
</feature>
<keyword evidence="3" id="KW-1185">Reference proteome</keyword>
<dbReference type="Proteomes" id="UP001293593">
    <property type="component" value="Unassembled WGS sequence"/>
</dbReference>
<organism evidence="2 3">
    <name type="scientific">Acacia crassicarpa</name>
    <name type="common">northern wattle</name>
    <dbReference type="NCBI Taxonomy" id="499986"/>
    <lineage>
        <taxon>Eukaryota</taxon>
        <taxon>Viridiplantae</taxon>
        <taxon>Streptophyta</taxon>
        <taxon>Embryophyta</taxon>
        <taxon>Tracheophyta</taxon>
        <taxon>Spermatophyta</taxon>
        <taxon>Magnoliopsida</taxon>
        <taxon>eudicotyledons</taxon>
        <taxon>Gunneridae</taxon>
        <taxon>Pentapetalae</taxon>
        <taxon>rosids</taxon>
        <taxon>fabids</taxon>
        <taxon>Fabales</taxon>
        <taxon>Fabaceae</taxon>
        <taxon>Caesalpinioideae</taxon>
        <taxon>mimosoid clade</taxon>
        <taxon>Acacieae</taxon>
        <taxon>Acacia</taxon>
    </lineage>
</organism>
<evidence type="ECO:0000313" key="3">
    <source>
        <dbReference type="Proteomes" id="UP001293593"/>
    </source>
</evidence>
<feature type="compositionally biased region" description="Basic and acidic residues" evidence="1">
    <location>
        <begin position="1"/>
        <end position="16"/>
    </location>
</feature>